<dbReference type="AlphaFoldDB" id="A0A938BPE5"/>
<dbReference type="GO" id="GO:0030288">
    <property type="term" value="C:outer membrane-bounded periplasmic space"/>
    <property type="evidence" value="ECO:0007669"/>
    <property type="project" value="TreeGrafter"/>
</dbReference>
<dbReference type="InterPro" id="IPR051909">
    <property type="entry name" value="MFP_Cation_Efflux"/>
</dbReference>
<dbReference type="PANTHER" id="PTHR30097">
    <property type="entry name" value="CATION EFFLUX SYSTEM PROTEIN CUSB"/>
    <property type="match status" value="1"/>
</dbReference>
<dbReference type="Gene3D" id="2.40.420.20">
    <property type="match status" value="1"/>
</dbReference>
<dbReference type="EMBL" id="VGJX01000886">
    <property type="protein sequence ID" value="MBM3276155.1"/>
    <property type="molecule type" value="Genomic_DNA"/>
</dbReference>
<evidence type="ECO:0000259" key="3">
    <source>
        <dbReference type="Pfam" id="PF25954"/>
    </source>
</evidence>
<comment type="caution">
    <text evidence="5">The sequence shown here is derived from an EMBL/GenBank/DDBJ whole genome shotgun (WGS) entry which is preliminary data.</text>
</comment>
<reference evidence="5 6" key="1">
    <citation type="submission" date="2019-03" db="EMBL/GenBank/DDBJ databases">
        <title>Lake Tanganyika Metagenome-Assembled Genomes (MAGs).</title>
        <authorList>
            <person name="Tran P."/>
        </authorList>
    </citation>
    <scope>NUCLEOTIDE SEQUENCE [LARGE SCALE GENOMIC DNA]</scope>
    <source>
        <strain evidence="5">K_DeepCast_65m_m2_236</strain>
    </source>
</reference>
<dbReference type="InterPro" id="IPR058649">
    <property type="entry name" value="CzcB_C"/>
</dbReference>
<evidence type="ECO:0000256" key="1">
    <source>
        <dbReference type="ARBA" id="ARBA00009477"/>
    </source>
</evidence>
<dbReference type="Pfam" id="PF25954">
    <property type="entry name" value="Beta-barrel_RND_2"/>
    <property type="match status" value="1"/>
</dbReference>
<dbReference type="GO" id="GO:0015679">
    <property type="term" value="P:plasma membrane copper ion transport"/>
    <property type="evidence" value="ECO:0007669"/>
    <property type="project" value="TreeGrafter"/>
</dbReference>
<gene>
    <name evidence="5" type="ORF">FJZ00_13460</name>
</gene>
<dbReference type="InterPro" id="IPR058792">
    <property type="entry name" value="Beta-barrel_RND_2"/>
</dbReference>
<evidence type="ECO:0000313" key="5">
    <source>
        <dbReference type="EMBL" id="MBM3276155.1"/>
    </source>
</evidence>
<name>A0A938BPE5_9BACT</name>
<dbReference type="Gene3D" id="1.10.287.470">
    <property type="entry name" value="Helix hairpin bin"/>
    <property type="match status" value="1"/>
</dbReference>
<feature type="domain" description="CzcB-like C-terminal circularly permuted SH3-like" evidence="4">
    <location>
        <begin position="406"/>
        <end position="464"/>
    </location>
</feature>
<dbReference type="PANTHER" id="PTHR30097:SF15">
    <property type="entry name" value="CATION EFFLUX SYSTEM PROTEIN CUSB"/>
    <property type="match status" value="1"/>
</dbReference>
<dbReference type="Gene3D" id="2.40.30.170">
    <property type="match status" value="1"/>
</dbReference>
<accession>A0A938BPE5</accession>
<evidence type="ECO:0000313" key="6">
    <source>
        <dbReference type="Proteomes" id="UP000703893"/>
    </source>
</evidence>
<dbReference type="NCBIfam" id="TIGR01730">
    <property type="entry name" value="RND_mfp"/>
    <property type="match status" value="1"/>
</dbReference>
<dbReference type="GO" id="GO:0016020">
    <property type="term" value="C:membrane"/>
    <property type="evidence" value="ECO:0007669"/>
    <property type="project" value="InterPro"/>
</dbReference>
<dbReference type="GO" id="GO:0060003">
    <property type="term" value="P:copper ion export"/>
    <property type="evidence" value="ECO:0007669"/>
    <property type="project" value="TreeGrafter"/>
</dbReference>
<feature type="domain" description="CusB-like beta-barrel" evidence="3">
    <location>
        <begin position="319"/>
        <end position="395"/>
    </location>
</feature>
<organism evidence="5 6">
    <name type="scientific">Candidatus Tanganyikabacteria bacterium</name>
    <dbReference type="NCBI Taxonomy" id="2961651"/>
    <lineage>
        <taxon>Bacteria</taxon>
        <taxon>Bacillati</taxon>
        <taxon>Candidatus Sericytochromatia</taxon>
        <taxon>Candidatus Tanganyikabacteria</taxon>
    </lineage>
</organism>
<dbReference type="GO" id="GO:0046914">
    <property type="term" value="F:transition metal ion binding"/>
    <property type="evidence" value="ECO:0007669"/>
    <property type="project" value="TreeGrafter"/>
</dbReference>
<evidence type="ECO:0000259" key="4">
    <source>
        <dbReference type="Pfam" id="PF25975"/>
    </source>
</evidence>
<sequence>LTGFTSRTELFAEFNPFIAGAETPIAAHVTDLRDFSAVRSGRFEAILRNGDGRVETFSADGVLRPGIFRPVVKPTAPGEYDLSFRLTAPNLADVISGGRVVVYPDAARAAAASPKAENEGADEISYLKEQQWKVTFGTAVVESAALAEGIALQGTVRSAAGREAYISSPEAGLVVPGKGRLPRLGDRVKRGDVLAVLTPALGHGRDRAGLAAAFAEARATRKQAEDDLARAERLAKAGAGPASRVTQLRTALSIARTAEAAAEHEYEAATAARDSNAQVTEDSFFLRAPVSGTIVDARPVPGAFVGAGDLFYQIIDLSEVWVEARIPESDVLRAEKARAAEVQPPGAPQGMAALKGRLVTLGGIVDAKTRTVAGVYAVANPQTRLRIGMSVRVRALTGKSASSPVLPRTAVVDDNGRPIAYVQTGGESFERRELVLGTAEGDLVQVLSGVTAGERAVTKGAYEIRLSTLSGTMPEHAHLH</sequence>
<evidence type="ECO:0000256" key="2">
    <source>
        <dbReference type="ARBA" id="ARBA00022448"/>
    </source>
</evidence>
<dbReference type="SUPFAM" id="SSF111369">
    <property type="entry name" value="HlyD-like secretion proteins"/>
    <property type="match status" value="1"/>
</dbReference>
<dbReference type="InterPro" id="IPR006143">
    <property type="entry name" value="RND_pump_MFP"/>
</dbReference>
<feature type="non-terminal residue" evidence="5">
    <location>
        <position position="1"/>
    </location>
</feature>
<dbReference type="Pfam" id="PF25975">
    <property type="entry name" value="CzcB_C"/>
    <property type="match status" value="1"/>
</dbReference>
<dbReference type="Gene3D" id="2.40.50.100">
    <property type="match status" value="1"/>
</dbReference>
<proteinExistence type="inferred from homology"/>
<keyword evidence="2" id="KW-0813">Transport</keyword>
<comment type="similarity">
    <text evidence="1">Belongs to the membrane fusion protein (MFP) (TC 8.A.1) family.</text>
</comment>
<dbReference type="Proteomes" id="UP000703893">
    <property type="component" value="Unassembled WGS sequence"/>
</dbReference>
<dbReference type="GO" id="GO:0022857">
    <property type="term" value="F:transmembrane transporter activity"/>
    <property type="evidence" value="ECO:0007669"/>
    <property type="project" value="InterPro"/>
</dbReference>
<protein>
    <submittedName>
        <fullName evidence="5">Efflux RND transporter periplasmic adaptor subunit</fullName>
    </submittedName>
</protein>